<evidence type="ECO:0000313" key="3">
    <source>
        <dbReference type="Proteomes" id="UP000605848"/>
    </source>
</evidence>
<dbReference type="AlphaFoldDB" id="A0A936ZAY0"/>
<evidence type="ECO:0000313" key="2">
    <source>
        <dbReference type="EMBL" id="MBL0408018.1"/>
    </source>
</evidence>
<proteinExistence type="predicted"/>
<name>A0A936ZAY0_9HYPH</name>
<dbReference type="Proteomes" id="UP000605848">
    <property type="component" value="Unassembled WGS sequence"/>
</dbReference>
<accession>A0A936ZAY0</accession>
<dbReference type="RefSeq" id="WP_202065650.1">
    <property type="nucleotide sequence ID" value="NZ_JAEQMY010000137.1"/>
</dbReference>
<protein>
    <submittedName>
        <fullName evidence="2">Uncharacterized protein</fullName>
    </submittedName>
</protein>
<feature type="region of interest" description="Disordered" evidence="1">
    <location>
        <begin position="57"/>
        <end position="87"/>
    </location>
</feature>
<keyword evidence="3" id="KW-1185">Reference proteome</keyword>
<gene>
    <name evidence="2" type="ORF">JKG68_29405</name>
</gene>
<evidence type="ECO:0000256" key="1">
    <source>
        <dbReference type="SAM" id="MobiDB-lite"/>
    </source>
</evidence>
<comment type="caution">
    <text evidence="2">The sequence shown here is derived from an EMBL/GenBank/DDBJ whole genome shotgun (WGS) entry which is preliminary data.</text>
</comment>
<dbReference type="EMBL" id="JAEQMY010000137">
    <property type="protein sequence ID" value="MBL0408018.1"/>
    <property type="molecule type" value="Genomic_DNA"/>
</dbReference>
<reference evidence="2" key="1">
    <citation type="submission" date="2021-01" db="EMBL/GenBank/DDBJ databases">
        <title>Microvirga sp.</title>
        <authorList>
            <person name="Kim M.K."/>
        </authorList>
    </citation>
    <scope>NUCLEOTIDE SEQUENCE</scope>
    <source>
        <strain evidence="2">5420S-16</strain>
    </source>
</reference>
<organism evidence="2 3">
    <name type="scientific">Microvirga aerilata</name>
    <dbReference type="NCBI Taxonomy" id="670292"/>
    <lineage>
        <taxon>Bacteria</taxon>
        <taxon>Pseudomonadati</taxon>
        <taxon>Pseudomonadota</taxon>
        <taxon>Alphaproteobacteria</taxon>
        <taxon>Hyphomicrobiales</taxon>
        <taxon>Methylobacteriaceae</taxon>
        <taxon>Microvirga</taxon>
    </lineage>
</organism>
<sequence>MTEDAIKEVAKALAAELARIGHSLTDKEVDTLAQVAITALDHHREGRVNALVDAAKERHARQQASLGDAKTPSEGSGVDIPLFDDEG</sequence>